<reference evidence="2" key="1">
    <citation type="submission" date="2021-05" db="EMBL/GenBank/DDBJ databases">
        <authorList>
            <person name="Alioto T."/>
            <person name="Alioto T."/>
            <person name="Gomez Garrido J."/>
        </authorList>
    </citation>
    <scope>NUCLEOTIDE SEQUENCE</scope>
</reference>
<accession>A0A8D8F6I1</accession>
<feature type="compositionally biased region" description="Basic residues" evidence="1">
    <location>
        <begin position="25"/>
        <end position="38"/>
    </location>
</feature>
<dbReference type="EMBL" id="HBUE01042132">
    <property type="protein sequence ID" value="CAG6461142.1"/>
    <property type="molecule type" value="Transcribed_RNA"/>
</dbReference>
<feature type="compositionally biased region" description="Basic and acidic residues" evidence="1">
    <location>
        <begin position="1"/>
        <end position="18"/>
    </location>
</feature>
<name>A0A8D8F6I1_CULPI</name>
<evidence type="ECO:0000256" key="1">
    <source>
        <dbReference type="SAM" id="MobiDB-lite"/>
    </source>
</evidence>
<feature type="region of interest" description="Disordered" evidence="1">
    <location>
        <begin position="105"/>
        <end position="131"/>
    </location>
</feature>
<evidence type="ECO:0000313" key="2">
    <source>
        <dbReference type="EMBL" id="CAG6461142.1"/>
    </source>
</evidence>
<feature type="region of interest" description="Disordered" evidence="1">
    <location>
        <begin position="1"/>
        <end position="49"/>
    </location>
</feature>
<sequence>MRKTTQTREREKGRRAVKSDLSPPKAKHQPTPIRHRALRLRDNNDDTTSTLYHGSVDTEQLTVDCRLPTEPIPARPKLNKRVITASVVLLLGLLLPHRNELWTESTPRADRPMGSRRHTYGTAPNKTLWIP</sequence>
<protein>
    <submittedName>
        <fullName evidence="2">(northern house mosquito) hypothetical protein</fullName>
    </submittedName>
</protein>
<dbReference type="AlphaFoldDB" id="A0A8D8F6I1"/>
<organism evidence="2">
    <name type="scientific">Culex pipiens</name>
    <name type="common">House mosquito</name>
    <dbReference type="NCBI Taxonomy" id="7175"/>
    <lineage>
        <taxon>Eukaryota</taxon>
        <taxon>Metazoa</taxon>
        <taxon>Ecdysozoa</taxon>
        <taxon>Arthropoda</taxon>
        <taxon>Hexapoda</taxon>
        <taxon>Insecta</taxon>
        <taxon>Pterygota</taxon>
        <taxon>Neoptera</taxon>
        <taxon>Endopterygota</taxon>
        <taxon>Diptera</taxon>
        <taxon>Nematocera</taxon>
        <taxon>Culicoidea</taxon>
        <taxon>Culicidae</taxon>
        <taxon>Culicinae</taxon>
        <taxon>Culicini</taxon>
        <taxon>Culex</taxon>
        <taxon>Culex</taxon>
    </lineage>
</organism>
<proteinExistence type="predicted"/>